<accession>A0A377GZ97</accession>
<dbReference type="GO" id="GO:0016758">
    <property type="term" value="F:hexosyltransferase activity"/>
    <property type="evidence" value="ECO:0007669"/>
    <property type="project" value="UniProtKB-ARBA"/>
</dbReference>
<keyword evidence="3" id="KW-1185">Reference proteome</keyword>
<dbReference type="Proteomes" id="UP000255328">
    <property type="component" value="Unassembled WGS sequence"/>
</dbReference>
<dbReference type="OrthoDB" id="9785185at2"/>
<evidence type="ECO:0000313" key="3">
    <source>
        <dbReference type="Proteomes" id="UP000255328"/>
    </source>
</evidence>
<dbReference type="Pfam" id="PF00535">
    <property type="entry name" value="Glycos_transf_2"/>
    <property type="match status" value="1"/>
</dbReference>
<evidence type="ECO:0000259" key="1">
    <source>
        <dbReference type="Pfam" id="PF00535"/>
    </source>
</evidence>
<evidence type="ECO:0000313" key="2">
    <source>
        <dbReference type="EMBL" id="STO32265.1"/>
    </source>
</evidence>
<dbReference type="SUPFAM" id="SSF53448">
    <property type="entry name" value="Nucleotide-diphospho-sugar transferases"/>
    <property type="match status" value="1"/>
</dbReference>
<sequence>MKRKKISVCMATYNGEDYIKKQIESILNQTLQVDEIIISDDNSNDLTLNIIKKFNNPKIKIIKNLKKGVINNFENSLKESTGDYIFLVDQDDIWELDKVDKIIKSLRKYDLVVHNAKIINSNDDVILKETFFDIRNSKKGILKNLYKNRYIGCCMAFNRKILEKVLPFPKDIPMHDSWIGLIAELYGNVYFETETLIYYRRHENNVTELNNSKNKKLKQLQIRWRLLKNLFIKVIKK</sequence>
<name>A0A377GZ97_9FUSO</name>
<feature type="domain" description="Glycosyltransferase 2-like" evidence="1">
    <location>
        <begin position="7"/>
        <end position="165"/>
    </location>
</feature>
<dbReference type="AlphaFoldDB" id="A0A377GZ97"/>
<proteinExistence type="predicted"/>
<protein>
    <submittedName>
        <fullName evidence="2">Spore coat polysaccharide biosynthesis protein spsA</fullName>
    </submittedName>
</protein>
<organism evidence="2 3">
    <name type="scientific">Fusobacterium necrogenes</name>
    <dbReference type="NCBI Taxonomy" id="858"/>
    <lineage>
        <taxon>Bacteria</taxon>
        <taxon>Fusobacteriati</taxon>
        <taxon>Fusobacteriota</taxon>
        <taxon>Fusobacteriia</taxon>
        <taxon>Fusobacteriales</taxon>
        <taxon>Fusobacteriaceae</taxon>
        <taxon>Fusobacterium</taxon>
    </lineage>
</organism>
<dbReference type="InterPro" id="IPR001173">
    <property type="entry name" value="Glyco_trans_2-like"/>
</dbReference>
<dbReference type="InterPro" id="IPR029044">
    <property type="entry name" value="Nucleotide-diphossugar_trans"/>
</dbReference>
<dbReference type="EMBL" id="UGGU01000003">
    <property type="protein sequence ID" value="STO32265.1"/>
    <property type="molecule type" value="Genomic_DNA"/>
</dbReference>
<dbReference type="PANTHER" id="PTHR22916:SF3">
    <property type="entry name" value="UDP-GLCNAC:BETAGAL BETA-1,3-N-ACETYLGLUCOSAMINYLTRANSFERASE-LIKE PROTEIN 1"/>
    <property type="match status" value="1"/>
</dbReference>
<dbReference type="PANTHER" id="PTHR22916">
    <property type="entry name" value="GLYCOSYLTRANSFERASE"/>
    <property type="match status" value="1"/>
</dbReference>
<reference evidence="2 3" key="1">
    <citation type="submission" date="2018-06" db="EMBL/GenBank/DDBJ databases">
        <authorList>
            <consortium name="Pathogen Informatics"/>
            <person name="Doyle S."/>
        </authorList>
    </citation>
    <scope>NUCLEOTIDE SEQUENCE [LARGE SCALE GENOMIC DNA]</scope>
    <source>
        <strain evidence="2 3">NCTC10723</strain>
    </source>
</reference>
<dbReference type="CDD" id="cd04196">
    <property type="entry name" value="GT_2_like_d"/>
    <property type="match status" value="1"/>
</dbReference>
<dbReference type="Gene3D" id="3.90.550.10">
    <property type="entry name" value="Spore Coat Polysaccharide Biosynthesis Protein SpsA, Chain A"/>
    <property type="match status" value="1"/>
</dbReference>
<dbReference type="RefSeq" id="WP_115271231.1">
    <property type="nucleotide sequence ID" value="NZ_UGGU01000003.1"/>
</dbReference>
<gene>
    <name evidence="2" type="primary">spsA</name>
    <name evidence="2" type="ORF">NCTC10723_01758</name>
</gene>